<evidence type="ECO:0000313" key="5">
    <source>
        <dbReference type="Proteomes" id="UP000196368"/>
    </source>
</evidence>
<dbReference type="CDD" id="cd24029">
    <property type="entry name" value="ASKHA_NBD_HSP70_DnaK_HscA_HscC"/>
    <property type="match status" value="1"/>
</dbReference>
<evidence type="ECO:0000256" key="1">
    <source>
        <dbReference type="ARBA" id="ARBA00007381"/>
    </source>
</evidence>
<sequence length="831" mass="93136">MKHFIGIDLGTTNSAICSYDGEKTHIYQSPRELSEVTPSAIYINKRGVKYLGQEAYKMLLNDPENVAVRFKRFMGTNTPINIPNLGHPMSPEECSAEILKVLFNYLPEELRDSLDGGTVITVPAAFNQMQKEATLQAANMAGIGKVALMQEPVAAIMSVMKARTEDGIFIVYDLGGGTLDIAVAESINGHVSLLSHGGIAMCGGRDFDRAILEYVVYPWLLQNFKLPDTFWNDTAYGRLVRMSAYAAESAKIKLSSDDQAIINVMEEEMRMQDQEGKDIYLNIILTRERYDELVAAQVEESVKAVYETLEKAGLQPDDVARIVFVGGPTCYRPMREKISSALGIPANTDVNPMTAVAEGAALFAESIDWTSQEHARKNVKETLEVQEDVNLQFDYIARTPDIKTKLIMHSASLNENYELQIDSVESGWSSGRVKVKEGNMVELLLSKQGENNFKIFLFNEHGQNIPCEIDKITITRTAATVDSIPASYSVGIEVLDKVGGSSVLDYLVHSGDMLPKKGIKHFKAASTLKAGDPSALNFKIWEGDISMPITDNRLVGVMKISGTDFDEGVIYAGADIDVNYQMSDDGNIRLEISIPSIRSSFNSAKNFYSRQEGQKDYSELPQTIIFDAKSTKERADEMAAHIEDPELDGIRNTLEETSNLPAGLVDPEKAKEAEEKVLRAKRELASIRKKHLYEIRKIELDKAIDLFNTCFQKDVSPLEKSSFDNLVASAQRMLQRDTQEFEDYMFEIRTKIFSMLWKRDWFVVTRFKSLISTPFLFIDKVKFQELAHKGQEAIEMDQIQQLRQIVFELEDIRQGGSSIMEESDITNIVRG</sequence>
<name>A0A1Y4DEJ8_9BACT</name>
<evidence type="ECO:0000256" key="2">
    <source>
        <dbReference type="ARBA" id="ARBA00022741"/>
    </source>
</evidence>
<keyword evidence="3" id="KW-0067">ATP-binding</keyword>
<keyword evidence="2" id="KW-0547">Nucleotide-binding</keyword>
<dbReference type="PRINTS" id="PR00301">
    <property type="entry name" value="HEATSHOCK70"/>
</dbReference>
<dbReference type="AlphaFoldDB" id="A0A1Y4DEJ8"/>
<dbReference type="Gene3D" id="3.90.640.10">
    <property type="entry name" value="Actin, Chain A, domain 4"/>
    <property type="match status" value="1"/>
</dbReference>
<dbReference type="PROSITE" id="PS00297">
    <property type="entry name" value="HSP70_1"/>
    <property type="match status" value="1"/>
</dbReference>
<evidence type="ECO:0000313" key="4">
    <source>
        <dbReference type="EMBL" id="OUO57486.1"/>
    </source>
</evidence>
<dbReference type="RefSeq" id="WP_087286899.1">
    <property type="nucleotide sequence ID" value="NZ_NFJD01000001.1"/>
</dbReference>
<evidence type="ECO:0000256" key="3">
    <source>
        <dbReference type="ARBA" id="ARBA00022840"/>
    </source>
</evidence>
<gene>
    <name evidence="4" type="ORF">B5F75_01565</name>
</gene>
<dbReference type="GO" id="GO:0140662">
    <property type="term" value="F:ATP-dependent protein folding chaperone"/>
    <property type="evidence" value="ECO:0007669"/>
    <property type="project" value="InterPro"/>
</dbReference>
<dbReference type="OrthoDB" id="9766019at2"/>
<accession>A0A1Y4DEJ8</accession>
<dbReference type="Pfam" id="PF00012">
    <property type="entry name" value="HSP70"/>
    <property type="match status" value="1"/>
</dbReference>
<protein>
    <submittedName>
        <fullName evidence="4">Heat-shock protein Hsp70</fullName>
    </submittedName>
</protein>
<dbReference type="InterPro" id="IPR043129">
    <property type="entry name" value="ATPase_NBD"/>
</dbReference>
<dbReference type="SUPFAM" id="SSF53067">
    <property type="entry name" value="Actin-like ATPase domain"/>
    <property type="match status" value="2"/>
</dbReference>
<reference evidence="5" key="1">
    <citation type="submission" date="2017-04" db="EMBL/GenBank/DDBJ databases">
        <title>Function of individual gut microbiota members based on whole genome sequencing of pure cultures obtained from chicken caecum.</title>
        <authorList>
            <person name="Medvecky M."/>
            <person name="Cejkova D."/>
            <person name="Polansky O."/>
            <person name="Karasova D."/>
            <person name="Kubasova T."/>
            <person name="Cizek A."/>
            <person name="Rychlik I."/>
        </authorList>
    </citation>
    <scope>NUCLEOTIDE SEQUENCE [LARGE SCALE GENOMIC DNA]</scope>
    <source>
        <strain evidence="5">An273</strain>
    </source>
</reference>
<organism evidence="4 5">
    <name type="scientific">Candidatus Avelusimicrobium gallicola</name>
    <dbReference type="NCBI Taxonomy" id="2562704"/>
    <lineage>
        <taxon>Bacteria</taxon>
        <taxon>Pseudomonadati</taxon>
        <taxon>Elusimicrobiota</taxon>
        <taxon>Elusimicrobia</taxon>
        <taxon>Elusimicrobiales</taxon>
        <taxon>Elusimicrobiaceae</taxon>
        <taxon>Candidatus Avelusimicrobium</taxon>
    </lineage>
</organism>
<comment type="similarity">
    <text evidence="1">Belongs to the heat shock protein 70 family.</text>
</comment>
<dbReference type="Proteomes" id="UP000196368">
    <property type="component" value="Unassembled WGS sequence"/>
</dbReference>
<keyword evidence="5" id="KW-1185">Reference proteome</keyword>
<comment type="caution">
    <text evidence="4">The sequence shown here is derived from an EMBL/GenBank/DDBJ whole genome shotgun (WGS) entry which is preliminary data.</text>
</comment>
<dbReference type="InterPro" id="IPR013126">
    <property type="entry name" value="Hsp_70_fam"/>
</dbReference>
<dbReference type="GO" id="GO:0005524">
    <property type="term" value="F:ATP binding"/>
    <property type="evidence" value="ECO:0007669"/>
    <property type="project" value="UniProtKB-KW"/>
</dbReference>
<dbReference type="Gene3D" id="3.30.420.40">
    <property type="match status" value="2"/>
</dbReference>
<proteinExistence type="inferred from homology"/>
<dbReference type="InterPro" id="IPR018181">
    <property type="entry name" value="Heat_shock_70_CS"/>
</dbReference>
<dbReference type="EMBL" id="NFJD01000001">
    <property type="protein sequence ID" value="OUO57486.1"/>
    <property type="molecule type" value="Genomic_DNA"/>
</dbReference>
<dbReference type="PANTHER" id="PTHR19375">
    <property type="entry name" value="HEAT SHOCK PROTEIN 70KDA"/>
    <property type="match status" value="1"/>
</dbReference>